<organism evidence="2 3">
    <name type="scientific">Pseudoduganella buxea</name>
    <dbReference type="NCBI Taxonomy" id="1949069"/>
    <lineage>
        <taxon>Bacteria</taxon>
        <taxon>Pseudomonadati</taxon>
        <taxon>Pseudomonadota</taxon>
        <taxon>Betaproteobacteria</taxon>
        <taxon>Burkholderiales</taxon>
        <taxon>Oxalobacteraceae</taxon>
        <taxon>Telluria group</taxon>
        <taxon>Pseudoduganella</taxon>
    </lineage>
</organism>
<evidence type="ECO:0000313" key="3">
    <source>
        <dbReference type="Proteomes" id="UP000622638"/>
    </source>
</evidence>
<dbReference type="RefSeq" id="WP_229417735.1">
    <property type="nucleotide sequence ID" value="NZ_BMKG01000001.1"/>
</dbReference>
<reference evidence="3" key="1">
    <citation type="journal article" date="2019" name="Int. J. Syst. Evol. Microbiol.">
        <title>The Global Catalogue of Microorganisms (GCM) 10K type strain sequencing project: providing services to taxonomists for standard genome sequencing and annotation.</title>
        <authorList>
            <consortium name="The Broad Institute Genomics Platform"/>
            <consortium name="The Broad Institute Genome Sequencing Center for Infectious Disease"/>
            <person name="Wu L."/>
            <person name="Ma J."/>
        </authorList>
    </citation>
    <scope>NUCLEOTIDE SEQUENCE [LARGE SCALE GENOMIC DNA]</scope>
    <source>
        <strain evidence="3">CGMCC 1.15931</strain>
    </source>
</reference>
<evidence type="ECO:0000256" key="1">
    <source>
        <dbReference type="SAM" id="MobiDB-lite"/>
    </source>
</evidence>
<dbReference type="EMBL" id="BMKG01000001">
    <property type="protein sequence ID" value="GGB83439.1"/>
    <property type="molecule type" value="Genomic_DNA"/>
</dbReference>
<keyword evidence="3" id="KW-1185">Reference proteome</keyword>
<dbReference type="Gene3D" id="3.40.50.1820">
    <property type="entry name" value="alpha/beta hydrolase"/>
    <property type="match status" value="1"/>
</dbReference>
<proteinExistence type="predicted"/>
<gene>
    <name evidence="2" type="ORF">GCM10011572_01700</name>
</gene>
<accession>A0ABQ1K012</accession>
<sequence>MTKAEHPLPAQQNTNAARKAEGFATPKQDQKPQCARFLPKRVLPVIFLPGIMGSNLRMSAERQAMLKKEDNIAWRPDTLGATDAYGASNERPQDRQLALDPQCTTVDIYDPSGPPGISGDGRHENVELDSDYPSPLLIDDPSNVKNGRTAVQKARSRGWGEVYFKSYGQLLQHMESRLNNTFHDGKLREEWRDVVGADTKDWWPVPELPQAKLTEEEFKEVVSGCWFPVYAFGYNWLQSNGLSAQFIAKRIKGVIEGLWKNGYECHQVIIVTHSMGGLVGRALVHPDFGNLKDSVAGIVHGVMPAIGAPAAYKRIRAGFEDPGLLRAPKGSIGAKVAGNYGDEVTAVLANSRGGLELLPTEAYGNGWLRVVHKGRDLDTWPKNGNPYAEI</sequence>
<evidence type="ECO:0008006" key="4">
    <source>
        <dbReference type="Google" id="ProtNLM"/>
    </source>
</evidence>
<dbReference type="Proteomes" id="UP000622638">
    <property type="component" value="Unassembled WGS sequence"/>
</dbReference>
<evidence type="ECO:0000313" key="2">
    <source>
        <dbReference type="EMBL" id="GGB83439.1"/>
    </source>
</evidence>
<feature type="region of interest" description="Disordered" evidence="1">
    <location>
        <begin position="1"/>
        <end position="32"/>
    </location>
</feature>
<comment type="caution">
    <text evidence="2">The sequence shown here is derived from an EMBL/GenBank/DDBJ whole genome shotgun (WGS) entry which is preliminary data.</text>
</comment>
<protein>
    <recommendedName>
        <fullName evidence="4">Alpha/beta hydrolase</fullName>
    </recommendedName>
</protein>
<dbReference type="InterPro" id="IPR029058">
    <property type="entry name" value="AB_hydrolase_fold"/>
</dbReference>
<dbReference type="SUPFAM" id="SSF53474">
    <property type="entry name" value="alpha/beta-Hydrolases"/>
    <property type="match status" value="1"/>
</dbReference>
<name>A0ABQ1K012_9BURK</name>